<dbReference type="RefSeq" id="WP_114843369.1">
    <property type="nucleotide sequence ID" value="NZ_CP031220.1"/>
</dbReference>
<protein>
    <recommendedName>
        <fullName evidence="3">HTH cro/C1-type domain-containing protein</fullName>
    </recommendedName>
</protein>
<dbReference type="KEGG" id="amyt:AMYT_a0164"/>
<proteinExistence type="predicted"/>
<sequence>MKKNDFIDFVNITGKNIGEIQNTKIANYIGISEGAVRLMKKNNQKKLDCLYLGALCKANNITKEDLIKIIYSKKINNHI</sequence>
<keyword evidence="2" id="KW-1185">Reference proteome</keyword>
<evidence type="ECO:0008006" key="3">
    <source>
        <dbReference type="Google" id="ProtNLM"/>
    </source>
</evidence>
<evidence type="ECO:0000313" key="1">
    <source>
        <dbReference type="EMBL" id="RXK12976.1"/>
    </source>
</evidence>
<evidence type="ECO:0000313" key="2">
    <source>
        <dbReference type="Proteomes" id="UP000290092"/>
    </source>
</evidence>
<organism evidence="1 2">
    <name type="scientific">Malaciobacter mytili LMG 24559</name>
    <dbReference type="NCBI Taxonomy" id="1032238"/>
    <lineage>
        <taxon>Bacteria</taxon>
        <taxon>Pseudomonadati</taxon>
        <taxon>Campylobacterota</taxon>
        <taxon>Epsilonproteobacteria</taxon>
        <taxon>Campylobacterales</taxon>
        <taxon>Arcobacteraceae</taxon>
        <taxon>Malaciobacter</taxon>
    </lineage>
</organism>
<dbReference type="AlphaFoldDB" id="A0AAX2ABQ3"/>
<dbReference type="EMBL" id="NXID01000066">
    <property type="protein sequence ID" value="RXK12976.1"/>
    <property type="molecule type" value="Genomic_DNA"/>
</dbReference>
<reference evidence="1 2" key="1">
    <citation type="submission" date="2017-09" db="EMBL/GenBank/DDBJ databases">
        <title>Genomics of the genus Arcobacter.</title>
        <authorList>
            <person name="Perez-Cataluna A."/>
            <person name="Figueras M.J."/>
            <person name="Salas-Masso N."/>
        </authorList>
    </citation>
    <scope>NUCLEOTIDE SEQUENCE [LARGE SCALE GENOMIC DNA]</scope>
    <source>
        <strain evidence="1 2">CECT 7386</strain>
    </source>
</reference>
<name>A0AAX2ABQ3_9BACT</name>
<gene>
    <name evidence="1" type="ORF">CP985_13555</name>
</gene>
<accession>A0AAX2ABQ3</accession>
<comment type="caution">
    <text evidence="1">The sequence shown here is derived from an EMBL/GenBank/DDBJ whole genome shotgun (WGS) entry which is preliminary data.</text>
</comment>
<dbReference type="Proteomes" id="UP000290092">
    <property type="component" value="Unassembled WGS sequence"/>
</dbReference>